<feature type="region of interest" description="Disordered" evidence="1">
    <location>
        <begin position="69"/>
        <end position="94"/>
    </location>
</feature>
<dbReference type="EMBL" id="CP068985">
    <property type="protein sequence ID" value="QYC42693.1"/>
    <property type="molecule type" value="Genomic_DNA"/>
</dbReference>
<feature type="region of interest" description="Disordered" evidence="1">
    <location>
        <begin position="421"/>
        <end position="501"/>
    </location>
</feature>
<evidence type="ECO:0000259" key="2">
    <source>
        <dbReference type="Pfam" id="PF00668"/>
    </source>
</evidence>
<evidence type="ECO:0000313" key="4">
    <source>
        <dbReference type="Proteomes" id="UP000824681"/>
    </source>
</evidence>
<organism evidence="3 4">
    <name type="scientific">Nonomuraea coxensis DSM 45129</name>
    <dbReference type="NCBI Taxonomy" id="1122611"/>
    <lineage>
        <taxon>Bacteria</taxon>
        <taxon>Bacillati</taxon>
        <taxon>Actinomycetota</taxon>
        <taxon>Actinomycetes</taxon>
        <taxon>Streptosporangiales</taxon>
        <taxon>Streptosporangiaceae</taxon>
        <taxon>Nonomuraea</taxon>
    </lineage>
</organism>
<name>A0ABX8U4Y5_9ACTN</name>
<dbReference type="InterPro" id="IPR001242">
    <property type="entry name" value="Condensation_dom"/>
</dbReference>
<keyword evidence="4" id="KW-1185">Reference proteome</keyword>
<sequence>MKSASLCWGQRYMWLRVHQLPPEHQHETHVVLRFQVPGGLSVAQCRAMLTHLARRHEILRTTYRLEPEPAQRVEPPGPLPVTVATTERDGTPGPADVVDELGRRPFDLGGEWPVRACLITSGGVPKQCVLVFNHLAVDAWTLDEIKRELRTQAAGLASRRPAALAPVRHQPSDLARHEASADAAIVAARSMAYWQEGVARLPRDPFARRRRPAEGAGHATLVSPALLAAGRRVAARHGVWPSLVTVAAYAAMTALYTGQRVVGCRVFAGNREAHPYPDVLTCMFSPMLVTVDASGDPPFRELVRRLADGFERAREHAYVPYDKVVEMISREGSRRGGEVRLGSEVNFIKQRTKEYGGRRTAFTWNPEPVSWARCELDTYLRIDEWRDAVSLSLHAAAAVMGREDVEWFLRGMEALVLAEDRADDSADDSAGARAGDSAGARAGDSAGARAGGGAGARAGDRAGVRAAVAAGPPPLAPPPQPRSPQPPPAEPPPDPAATDPAVTDAAVTDAAVTDAAVAALAEAVRETHGLPHVDPSDSYVLAGGLALRVPRVLALLRERGWEGLTLHQLTGPAPLGALAARLAPGPRTPSTQIPSSSE</sequence>
<dbReference type="Gene3D" id="3.30.559.30">
    <property type="entry name" value="Nonribosomal peptide synthetase, condensation domain"/>
    <property type="match status" value="1"/>
</dbReference>
<dbReference type="Proteomes" id="UP000824681">
    <property type="component" value="Chromosome"/>
</dbReference>
<gene>
    <name evidence="3" type="primary">cmdD2</name>
    <name evidence="3" type="ORF">Nocox_25460</name>
</gene>
<dbReference type="InterPro" id="IPR023213">
    <property type="entry name" value="CAT-like_dom_sf"/>
</dbReference>
<dbReference type="PANTHER" id="PTHR45527">
    <property type="entry name" value="NONRIBOSOMAL PEPTIDE SYNTHETASE"/>
    <property type="match status" value="1"/>
</dbReference>
<feature type="compositionally biased region" description="Low complexity" evidence="1">
    <location>
        <begin position="428"/>
        <end position="448"/>
    </location>
</feature>
<evidence type="ECO:0000313" key="3">
    <source>
        <dbReference type="EMBL" id="QYC42693.1"/>
    </source>
</evidence>
<reference evidence="3 4" key="1">
    <citation type="journal article" date="2021" name="ACS Chem. Biol.">
        <title>Genomic-Led Discovery of a Novel Glycopeptide Antibiotic by Nonomuraea coxensis DSM 45129.</title>
        <authorList>
            <person name="Yushchuk O."/>
            <person name="Vior N.M."/>
            <person name="Andreo-Vidal A."/>
            <person name="Berini F."/>
            <person name="Ruckert C."/>
            <person name="Busche T."/>
            <person name="Binda E."/>
            <person name="Kalinowski J."/>
            <person name="Truman A.W."/>
            <person name="Marinelli F."/>
        </authorList>
    </citation>
    <scope>NUCLEOTIDE SEQUENCE [LARGE SCALE GENOMIC DNA]</scope>
    <source>
        <strain evidence="3 4">DSM 45129</strain>
    </source>
</reference>
<feature type="domain" description="Condensation" evidence="2">
    <location>
        <begin position="17"/>
        <end position="333"/>
    </location>
</feature>
<proteinExistence type="predicted"/>
<dbReference type="Pfam" id="PF00668">
    <property type="entry name" value="Condensation"/>
    <property type="match status" value="1"/>
</dbReference>
<evidence type="ECO:0000256" key="1">
    <source>
        <dbReference type="SAM" id="MobiDB-lite"/>
    </source>
</evidence>
<feature type="compositionally biased region" description="Pro residues" evidence="1">
    <location>
        <begin position="471"/>
        <end position="495"/>
    </location>
</feature>
<dbReference type="RefSeq" id="WP_084685981.1">
    <property type="nucleotide sequence ID" value="NZ_CP068985.1"/>
</dbReference>
<dbReference type="Gene3D" id="3.30.559.10">
    <property type="entry name" value="Chloramphenicol acetyltransferase-like domain"/>
    <property type="match status" value="1"/>
</dbReference>
<protein>
    <submittedName>
        <fullName evidence="3">Chondramide synthase cmdD</fullName>
    </submittedName>
</protein>
<dbReference type="SUPFAM" id="SSF52777">
    <property type="entry name" value="CoA-dependent acyltransferases"/>
    <property type="match status" value="2"/>
</dbReference>
<dbReference type="PANTHER" id="PTHR45527:SF1">
    <property type="entry name" value="FATTY ACID SYNTHASE"/>
    <property type="match status" value="1"/>
</dbReference>
<accession>A0ABX8U4Y5</accession>